<proteinExistence type="predicted"/>
<reference evidence="3" key="1">
    <citation type="submission" date="2017-11" db="EMBL/GenBank/DDBJ databases">
        <title>The draft genome sequence of Chromatocurvus sp. F02.</title>
        <authorList>
            <person name="Du Z.-J."/>
            <person name="Chang Y.-Q."/>
        </authorList>
    </citation>
    <scope>NUCLEOTIDE SEQUENCE [LARGE SCALE GENOMIC DNA]</scope>
    <source>
        <strain evidence="3">F02</strain>
    </source>
</reference>
<feature type="signal peptide" evidence="1">
    <location>
        <begin position="1"/>
        <end position="21"/>
    </location>
</feature>
<name>A0A2N5Y0D1_9GAMM</name>
<evidence type="ECO:0008006" key="4">
    <source>
        <dbReference type="Google" id="ProtNLM"/>
    </source>
</evidence>
<dbReference type="Proteomes" id="UP000234845">
    <property type="component" value="Unassembled WGS sequence"/>
</dbReference>
<protein>
    <recommendedName>
        <fullName evidence="4">TonB C-terminal domain-containing protein</fullName>
    </recommendedName>
</protein>
<evidence type="ECO:0000313" key="2">
    <source>
        <dbReference type="EMBL" id="PLW81848.1"/>
    </source>
</evidence>
<evidence type="ECO:0000256" key="1">
    <source>
        <dbReference type="SAM" id="SignalP"/>
    </source>
</evidence>
<dbReference type="EMBL" id="PKLZ01000010">
    <property type="protein sequence ID" value="PLW81848.1"/>
    <property type="molecule type" value="Genomic_DNA"/>
</dbReference>
<feature type="chain" id="PRO_5014678833" description="TonB C-terminal domain-containing protein" evidence="1">
    <location>
        <begin position="22"/>
        <end position="413"/>
    </location>
</feature>
<evidence type="ECO:0000313" key="3">
    <source>
        <dbReference type="Proteomes" id="UP000234845"/>
    </source>
</evidence>
<keyword evidence="1" id="KW-0732">Signal</keyword>
<dbReference type="AlphaFoldDB" id="A0A2N5Y0D1"/>
<keyword evidence="3" id="KW-1185">Reference proteome</keyword>
<accession>A0A2N5Y0D1</accession>
<gene>
    <name evidence="2" type="ORF">CWI75_13970</name>
</gene>
<organism evidence="2 3">
    <name type="scientific">Kineobactrum sediminis</name>
    <dbReference type="NCBI Taxonomy" id="1905677"/>
    <lineage>
        <taxon>Bacteria</taxon>
        <taxon>Pseudomonadati</taxon>
        <taxon>Pseudomonadota</taxon>
        <taxon>Gammaproteobacteria</taxon>
        <taxon>Cellvibrionales</taxon>
        <taxon>Halieaceae</taxon>
        <taxon>Kineobactrum</taxon>
    </lineage>
</organism>
<sequence>MRLHARTLLFASALLAGPGFADTGITGEAATSIQPGLADSGRDIALQADQQQQLRRTITALESEYGAYGPALPEQLLSLGLSLQQEGRHGDAIAVFKRGTHLARVTSGLYSTEQIPLLQSEVASLTALKDYLGADQRQDYLYRVQMRALSDPAQRTRALLQHARWQGQAYIHAIDEEPAQRLLQMWELNRLALNAILEEEGDQSPALLEPLHEMLRAHYLISDYQLQSGSGTGHGFNDRGGRRLTGYRKDNYDQGRALLKAIHNLEQIHRQPGADTPALTLVMLGDWMLWHQKHEEAFAVYRQAIEELVADDGAELSAARFLGKPEALPATMASDPLSPRASTSSGDVVLEFTVSAEGRVSNLNRLDDNSNANGFANRLMRRLRQTLFRPRFDLATGEPLATEKLTLAYDSKQ</sequence>
<comment type="caution">
    <text evidence="2">The sequence shown here is derived from an EMBL/GenBank/DDBJ whole genome shotgun (WGS) entry which is preliminary data.</text>
</comment>